<evidence type="ECO:0000256" key="1">
    <source>
        <dbReference type="SAM" id="Phobius"/>
    </source>
</evidence>
<proteinExistence type="predicted"/>
<keyword evidence="1" id="KW-0472">Membrane</keyword>
<evidence type="ECO:0000313" key="2">
    <source>
        <dbReference type="EMBL" id="QBK88745.1"/>
    </source>
</evidence>
<keyword evidence="1" id="KW-1133">Transmembrane helix</keyword>
<dbReference type="EMBL" id="MK500397">
    <property type="protein sequence ID" value="QBK88745.1"/>
    <property type="molecule type" value="Genomic_DNA"/>
</dbReference>
<reference evidence="2" key="1">
    <citation type="journal article" date="2019" name="MBio">
        <title>Virus Genomes from Deep Sea Sediments Expand the Ocean Megavirome and Support Independent Origins of Viral Gigantism.</title>
        <authorList>
            <person name="Backstrom D."/>
            <person name="Yutin N."/>
            <person name="Jorgensen S.L."/>
            <person name="Dharamshi J."/>
            <person name="Homa F."/>
            <person name="Zaremba-Niedwiedzka K."/>
            <person name="Spang A."/>
            <person name="Wolf Y.I."/>
            <person name="Koonin E.V."/>
            <person name="Ettema T.J."/>
        </authorList>
    </citation>
    <scope>NUCLEOTIDE SEQUENCE</scope>
</reference>
<gene>
    <name evidence="2" type="ORF">LCMiAC01_04270</name>
</gene>
<feature type="transmembrane region" description="Helical" evidence="1">
    <location>
        <begin position="6"/>
        <end position="22"/>
    </location>
</feature>
<protein>
    <submittedName>
        <fullName evidence="2">Uncharacterized protein</fullName>
    </submittedName>
</protein>
<keyword evidence="1" id="KW-0812">Transmembrane</keyword>
<name>A0A481Z0Z0_9VIRU</name>
<sequence length="85" mass="9991">MQNIIIIIVVILLVIIFFYRPFQEKFSTSGLAISDRYCEMLGEIYMDPSVTDLEYKYMNKLCGARRRKTIDFKTGNYYTINGMLV</sequence>
<accession>A0A481Z0Z0</accession>
<organism evidence="2">
    <name type="scientific">Mimivirus LCMiAC01</name>
    <dbReference type="NCBI Taxonomy" id="2506608"/>
    <lineage>
        <taxon>Viruses</taxon>
        <taxon>Varidnaviria</taxon>
        <taxon>Bamfordvirae</taxon>
        <taxon>Nucleocytoviricota</taxon>
        <taxon>Megaviricetes</taxon>
        <taxon>Imitervirales</taxon>
        <taxon>Mimiviridae</taxon>
        <taxon>Klosneuvirinae</taxon>
    </lineage>
</organism>